<sequence length="80" mass="9394">MVSISFPAETFFYRASPKPVEHLVNVKDRYKKIEMIKRKIAFLDEMIGILEEEPEKREMHLPADIIKEMIASQEDEGRSI</sequence>
<evidence type="ECO:0000313" key="2">
    <source>
        <dbReference type="Proteomes" id="UP000077926"/>
    </source>
</evidence>
<keyword evidence="2" id="KW-1185">Reference proteome</keyword>
<organism evidence="1 2">
    <name type="scientific">Peribacillus muralis</name>
    <dbReference type="NCBI Taxonomy" id="264697"/>
    <lineage>
        <taxon>Bacteria</taxon>
        <taxon>Bacillati</taxon>
        <taxon>Bacillota</taxon>
        <taxon>Bacilli</taxon>
        <taxon>Bacillales</taxon>
        <taxon>Bacillaceae</taxon>
        <taxon>Peribacillus</taxon>
    </lineage>
</organism>
<dbReference type="AlphaFoldDB" id="A0A1B3XIX1"/>
<dbReference type="KEGG" id="bmur:ABE28_002065"/>
<name>A0A1B3XIX1_9BACI</name>
<protein>
    <submittedName>
        <fullName evidence="1">Uncharacterized protein</fullName>
    </submittedName>
</protein>
<evidence type="ECO:0000313" key="1">
    <source>
        <dbReference type="EMBL" id="AOH53121.1"/>
    </source>
</evidence>
<proteinExistence type="predicted"/>
<dbReference type="EMBL" id="CP017080">
    <property type="protein sequence ID" value="AOH53121.1"/>
    <property type="molecule type" value="Genomic_DNA"/>
</dbReference>
<dbReference type="RefSeq" id="WP_064462279.1">
    <property type="nucleotide sequence ID" value="NZ_CP017080.1"/>
</dbReference>
<dbReference type="Proteomes" id="UP000077926">
    <property type="component" value="Chromosome"/>
</dbReference>
<reference evidence="1 2" key="1">
    <citation type="submission" date="2016-08" db="EMBL/GenBank/DDBJ databases">
        <title>Complete genome sequence of Bacillus muralis G25-68, a strain with toxicity to nematodes.</title>
        <authorList>
            <person name="Zheng Z."/>
        </authorList>
    </citation>
    <scope>NUCLEOTIDE SEQUENCE [LARGE SCALE GENOMIC DNA]</scope>
    <source>
        <strain evidence="1 2">G25-68</strain>
    </source>
</reference>
<gene>
    <name evidence="1" type="ORF">ABE28_002065</name>
</gene>
<accession>A0A1B3XIX1</accession>
<dbReference type="OrthoDB" id="2887638at2"/>